<comment type="caution">
    <text evidence="1">The sequence shown here is derived from an EMBL/GenBank/DDBJ whole genome shotgun (WGS) entry which is preliminary data.</text>
</comment>
<dbReference type="AlphaFoldDB" id="A0A5D3YSR8"/>
<dbReference type="CDD" id="cd16377">
    <property type="entry name" value="23S_rRNA_IVP_like"/>
    <property type="match status" value="1"/>
</dbReference>
<gene>
    <name evidence="1" type="ORF">LX73_0926</name>
</gene>
<dbReference type="PANTHER" id="PTHR38471">
    <property type="entry name" value="FOUR HELIX BUNDLE PROTEIN"/>
    <property type="match status" value="1"/>
</dbReference>
<dbReference type="Proteomes" id="UP000324595">
    <property type="component" value="Unassembled WGS sequence"/>
</dbReference>
<protein>
    <submittedName>
        <fullName evidence="1">Four helix bundle protein</fullName>
    </submittedName>
</protein>
<keyword evidence="2" id="KW-1185">Reference proteome</keyword>
<dbReference type="PANTHER" id="PTHR38471:SF2">
    <property type="entry name" value="FOUR HELIX BUNDLE PROTEIN"/>
    <property type="match status" value="1"/>
</dbReference>
<evidence type="ECO:0000313" key="1">
    <source>
        <dbReference type="EMBL" id="TYP95611.1"/>
    </source>
</evidence>
<dbReference type="InterPro" id="IPR036583">
    <property type="entry name" value="23S_rRNA_IVS_sf"/>
</dbReference>
<reference evidence="1 2" key="1">
    <citation type="submission" date="2019-07" db="EMBL/GenBank/DDBJ databases">
        <title>Genomic Encyclopedia of Archaeal and Bacterial Type Strains, Phase II (KMG-II): from individual species to whole genera.</title>
        <authorList>
            <person name="Goeker M."/>
        </authorList>
    </citation>
    <scope>NUCLEOTIDE SEQUENCE [LARGE SCALE GENOMIC DNA]</scope>
    <source>
        <strain evidence="1 2">DSM 21935</strain>
    </source>
</reference>
<organism evidence="1 2">
    <name type="scientific">Fodinibius salinus</name>
    <dbReference type="NCBI Taxonomy" id="860790"/>
    <lineage>
        <taxon>Bacteria</taxon>
        <taxon>Pseudomonadati</taxon>
        <taxon>Balneolota</taxon>
        <taxon>Balneolia</taxon>
        <taxon>Balneolales</taxon>
        <taxon>Balneolaceae</taxon>
        <taxon>Fodinibius</taxon>
    </lineage>
</organism>
<dbReference type="InterPro" id="IPR012657">
    <property type="entry name" value="23S_rRNA-intervening_sequence"/>
</dbReference>
<accession>A0A5D3YSR8</accession>
<dbReference type="NCBIfam" id="TIGR02436">
    <property type="entry name" value="four helix bundle protein"/>
    <property type="match status" value="1"/>
</dbReference>
<dbReference type="Gene3D" id="1.20.1440.60">
    <property type="entry name" value="23S rRNA-intervening sequence"/>
    <property type="match status" value="1"/>
</dbReference>
<evidence type="ECO:0000313" key="2">
    <source>
        <dbReference type="Proteomes" id="UP000324595"/>
    </source>
</evidence>
<dbReference type="OrthoDB" id="9811959at2"/>
<proteinExistence type="predicted"/>
<sequence length="117" mass="13172">MRPHYKLDAWKNAMDLVDEIYKITDNFPGEEKFGLTSQMRRSAISVPSNVAEGAARTSQAEFAHHINIAKGSLSELETQLIISKRQNYIEDISDLVELIAKVSSQLSGLYHHVKSKN</sequence>
<dbReference type="RefSeq" id="WP_148898269.1">
    <property type="nucleotide sequence ID" value="NZ_VNHY01000001.1"/>
</dbReference>
<dbReference type="Pfam" id="PF05635">
    <property type="entry name" value="23S_rRNA_IVP"/>
    <property type="match status" value="1"/>
</dbReference>
<dbReference type="EMBL" id="VNHY01000001">
    <property type="protein sequence ID" value="TYP95611.1"/>
    <property type="molecule type" value="Genomic_DNA"/>
</dbReference>
<name>A0A5D3YSR8_9BACT</name>
<dbReference type="SUPFAM" id="SSF158446">
    <property type="entry name" value="IVS-encoded protein-like"/>
    <property type="match status" value="1"/>
</dbReference>